<dbReference type="Pfam" id="PF07978">
    <property type="entry name" value="NIPSNAP"/>
    <property type="match status" value="2"/>
</dbReference>
<comment type="similarity">
    <text evidence="1">Belongs to the NipSnap family.</text>
</comment>
<feature type="domain" description="NIPSNAP" evidence="2">
    <location>
        <begin position="144"/>
        <end position="234"/>
    </location>
</feature>
<sequence length="246" mass="28172">MNVKADYMLIEQRVYTLKAGCMESFWQAQHARGYELIKPILDRLIGYFSTVTGPDCQIMHLYRYDSYDDWLNRLQGLYRITALESYFKTARPLLLAQENRFLVPAPIVELTPFWGNGNDWLPGGRQYANLATEPALLVEETVTTLLPGTLPAYWQSYKNYGLPAGGAATDYLLGSFVSLVGKQHQVFDYRCYPDFPARRNYLETRVEDSNWRAFSAAVAPLIVSCENKLLQPAQIEQLSPLFFRSN</sequence>
<protein>
    <submittedName>
        <fullName evidence="3">NIPSNAP domain containing protein</fullName>
    </submittedName>
</protein>
<reference evidence="3" key="1">
    <citation type="submission" date="2021-04" db="EMBL/GenBank/DDBJ databases">
        <authorList>
            <person name="Hornung B."/>
        </authorList>
    </citation>
    <scope>NUCLEOTIDE SEQUENCE</scope>
    <source>
        <strain evidence="3">G5G6</strain>
    </source>
</reference>
<dbReference type="Gene3D" id="3.30.70.100">
    <property type="match status" value="2"/>
</dbReference>
<evidence type="ECO:0000256" key="1">
    <source>
        <dbReference type="ARBA" id="ARBA00005291"/>
    </source>
</evidence>
<dbReference type="AlphaFoldDB" id="A0A916J3J9"/>
<organism evidence="3 4">
    <name type="scientific">Georgfuchsia toluolica</name>
    <dbReference type="NCBI Taxonomy" id="424218"/>
    <lineage>
        <taxon>Bacteria</taxon>
        <taxon>Pseudomonadati</taxon>
        <taxon>Pseudomonadota</taxon>
        <taxon>Betaproteobacteria</taxon>
        <taxon>Nitrosomonadales</taxon>
        <taxon>Sterolibacteriaceae</taxon>
        <taxon>Georgfuchsia</taxon>
    </lineage>
</organism>
<dbReference type="InterPro" id="IPR011008">
    <property type="entry name" value="Dimeric_a/b-barrel"/>
</dbReference>
<evidence type="ECO:0000313" key="4">
    <source>
        <dbReference type="Proteomes" id="UP000742786"/>
    </source>
</evidence>
<feature type="domain" description="NIPSNAP" evidence="2">
    <location>
        <begin position="11"/>
        <end position="107"/>
    </location>
</feature>
<keyword evidence="4" id="KW-1185">Reference proteome</keyword>
<dbReference type="InterPro" id="IPR051557">
    <property type="entry name" value="NipSnap_domain"/>
</dbReference>
<dbReference type="InterPro" id="IPR012577">
    <property type="entry name" value="NIPSNAP"/>
</dbReference>
<gene>
    <name evidence="3" type="ORF">GTOL_10643</name>
</gene>
<comment type="caution">
    <text evidence="3">The sequence shown here is derived from an EMBL/GenBank/DDBJ whole genome shotgun (WGS) entry which is preliminary data.</text>
</comment>
<proteinExistence type="inferred from homology"/>
<evidence type="ECO:0000259" key="2">
    <source>
        <dbReference type="Pfam" id="PF07978"/>
    </source>
</evidence>
<accession>A0A916J3J9</accession>
<dbReference type="PANTHER" id="PTHR21017">
    <property type="entry name" value="NIPSNAP-RELATED"/>
    <property type="match status" value="1"/>
</dbReference>
<dbReference type="SUPFAM" id="SSF54909">
    <property type="entry name" value="Dimeric alpha+beta barrel"/>
    <property type="match status" value="2"/>
</dbReference>
<dbReference type="EMBL" id="CAJQUM010000001">
    <property type="protein sequence ID" value="CAG4882761.1"/>
    <property type="molecule type" value="Genomic_DNA"/>
</dbReference>
<evidence type="ECO:0000313" key="3">
    <source>
        <dbReference type="EMBL" id="CAG4882761.1"/>
    </source>
</evidence>
<dbReference type="PANTHER" id="PTHR21017:SF17">
    <property type="entry name" value="PROTEIN NIPSNAP"/>
    <property type="match status" value="1"/>
</dbReference>
<dbReference type="Proteomes" id="UP000742786">
    <property type="component" value="Unassembled WGS sequence"/>
</dbReference>
<name>A0A916J3J9_9PROT</name>